<accession>A0ABV7TPS1</accession>
<dbReference type="InterPro" id="IPR018188">
    <property type="entry name" value="RNase_T2_His_AS_1"/>
</dbReference>
<dbReference type="EMBL" id="JBHRYH010000002">
    <property type="protein sequence ID" value="MFC3624780.1"/>
    <property type="molecule type" value="Genomic_DNA"/>
</dbReference>
<dbReference type="PANTHER" id="PTHR11240:SF22">
    <property type="entry name" value="RIBONUCLEASE T2"/>
    <property type="match status" value="1"/>
</dbReference>
<evidence type="ECO:0000256" key="3">
    <source>
        <dbReference type="SAM" id="SignalP"/>
    </source>
</evidence>
<name>A0ABV7TPS1_9NEIS</name>
<comment type="similarity">
    <text evidence="1 2">Belongs to the RNase T2 family.</text>
</comment>
<organism evidence="4 5">
    <name type="scientific">Vogesella amnigena</name>
    <dbReference type="NCBI Taxonomy" id="1507449"/>
    <lineage>
        <taxon>Bacteria</taxon>
        <taxon>Pseudomonadati</taxon>
        <taxon>Pseudomonadota</taxon>
        <taxon>Betaproteobacteria</taxon>
        <taxon>Neisseriales</taxon>
        <taxon>Chromobacteriaceae</taxon>
        <taxon>Vogesella</taxon>
    </lineage>
</organism>
<proteinExistence type="inferred from homology"/>
<dbReference type="Gene3D" id="3.90.730.10">
    <property type="entry name" value="Ribonuclease T2-like"/>
    <property type="match status" value="1"/>
</dbReference>
<dbReference type="PROSITE" id="PS00531">
    <property type="entry name" value="RNASE_T2_2"/>
    <property type="match status" value="1"/>
</dbReference>
<feature type="chain" id="PRO_5045219558" evidence="3">
    <location>
        <begin position="25"/>
        <end position="217"/>
    </location>
</feature>
<protein>
    <submittedName>
        <fullName evidence="4">Ribonuclease</fullName>
    </submittedName>
</protein>
<evidence type="ECO:0000256" key="1">
    <source>
        <dbReference type="ARBA" id="ARBA00007469"/>
    </source>
</evidence>
<evidence type="ECO:0000313" key="4">
    <source>
        <dbReference type="EMBL" id="MFC3624780.1"/>
    </source>
</evidence>
<evidence type="ECO:0000313" key="5">
    <source>
        <dbReference type="Proteomes" id="UP001595636"/>
    </source>
</evidence>
<keyword evidence="3" id="KW-0732">Signal</keyword>
<evidence type="ECO:0000256" key="2">
    <source>
        <dbReference type="RuleBase" id="RU004328"/>
    </source>
</evidence>
<dbReference type="PROSITE" id="PS00530">
    <property type="entry name" value="RNASE_T2_1"/>
    <property type="match status" value="1"/>
</dbReference>
<dbReference type="InterPro" id="IPR033130">
    <property type="entry name" value="RNase_T2_His_AS_2"/>
</dbReference>
<gene>
    <name evidence="4" type="ORF">ACFOKJ_01285</name>
</gene>
<dbReference type="InterPro" id="IPR001568">
    <property type="entry name" value="RNase_T2-like"/>
</dbReference>
<feature type="signal peptide" evidence="3">
    <location>
        <begin position="1"/>
        <end position="24"/>
    </location>
</feature>
<dbReference type="SUPFAM" id="SSF55895">
    <property type="entry name" value="Ribonuclease Rh-like"/>
    <property type="match status" value="1"/>
</dbReference>
<dbReference type="Proteomes" id="UP001595636">
    <property type="component" value="Unassembled WGS sequence"/>
</dbReference>
<dbReference type="PANTHER" id="PTHR11240">
    <property type="entry name" value="RIBONUCLEASE T2"/>
    <property type="match status" value="1"/>
</dbReference>
<dbReference type="InterPro" id="IPR036430">
    <property type="entry name" value="RNase_T2-like_sf"/>
</dbReference>
<dbReference type="Pfam" id="PF00445">
    <property type="entry name" value="Ribonuclease_T2"/>
    <property type="match status" value="1"/>
</dbReference>
<reference evidence="5" key="1">
    <citation type="journal article" date="2019" name="Int. J. Syst. Evol. Microbiol.">
        <title>The Global Catalogue of Microorganisms (GCM) 10K type strain sequencing project: providing services to taxonomists for standard genome sequencing and annotation.</title>
        <authorList>
            <consortium name="The Broad Institute Genomics Platform"/>
            <consortium name="The Broad Institute Genome Sequencing Center for Infectious Disease"/>
            <person name="Wu L."/>
            <person name="Ma J."/>
        </authorList>
    </citation>
    <scope>NUCLEOTIDE SEQUENCE [LARGE SCALE GENOMIC DNA]</scope>
    <source>
        <strain evidence="5">KCTC 42195</strain>
    </source>
</reference>
<keyword evidence="5" id="KW-1185">Reference proteome</keyword>
<sequence length="217" mass="23822">MRAGLLATLLTGVLAGLLPVAARAGDVPGRFDFYVLALSWSPDYCAARPQDAEQCGRPYGFVLHGLWPQYQRGYPADCSSELLQPQIERQFAGLYPSRKLYRHEWQKHGSCSGLSQQQFHQLATSLKAKVRIPAAYQAPAQPLRRSLPQLKADLSAANPWLPASAISVACSGGGRFLQEVRLCLDKQGSAAVACSEQMQRAEARSCRQPDLLVRSVR</sequence>
<comment type="caution">
    <text evidence="4">The sequence shown here is derived from an EMBL/GenBank/DDBJ whole genome shotgun (WGS) entry which is preliminary data.</text>
</comment>
<dbReference type="RefSeq" id="WP_390276171.1">
    <property type="nucleotide sequence ID" value="NZ_JBHRYH010000002.1"/>
</dbReference>